<name>A0A450X149_9GAMM</name>
<evidence type="ECO:0000313" key="2">
    <source>
        <dbReference type="EMBL" id="VFK26624.1"/>
    </source>
</evidence>
<dbReference type="AlphaFoldDB" id="A0A450X149"/>
<evidence type="ECO:0000313" key="1">
    <source>
        <dbReference type="EMBL" id="VFK23032.1"/>
    </source>
</evidence>
<proteinExistence type="predicted"/>
<reference evidence="1" key="1">
    <citation type="submission" date="2019-02" db="EMBL/GenBank/DDBJ databases">
        <authorList>
            <person name="Gruber-Vodicka R. H."/>
            <person name="Seah K. B. B."/>
        </authorList>
    </citation>
    <scope>NUCLEOTIDE SEQUENCE</scope>
    <source>
        <strain evidence="1">BECK_BZ197</strain>
        <strain evidence="2">BECK_BZ199</strain>
    </source>
</reference>
<accession>A0A450X149</accession>
<protein>
    <submittedName>
        <fullName evidence="1">Uncharacterized protein</fullName>
    </submittedName>
</protein>
<dbReference type="EMBL" id="CAADFO010000003">
    <property type="protein sequence ID" value="VFK23032.1"/>
    <property type="molecule type" value="Genomic_DNA"/>
</dbReference>
<gene>
    <name evidence="1" type="ORF">BECKMB1821G_GA0114241_100382</name>
    <name evidence="2" type="ORF">BECKMB1821I_GA0114274_100168</name>
</gene>
<organism evidence="1">
    <name type="scientific">Candidatus Kentrum sp. MB</name>
    <dbReference type="NCBI Taxonomy" id="2138164"/>
    <lineage>
        <taxon>Bacteria</taxon>
        <taxon>Pseudomonadati</taxon>
        <taxon>Pseudomonadota</taxon>
        <taxon>Gammaproteobacteria</taxon>
        <taxon>Candidatus Kentrum</taxon>
    </lineage>
</organism>
<sequence>MNAIMECMRTRSLGLLWDDEYLVGMTISFSNLVTPWVALSW</sequence>
<dbReference type="EMBL" id="CAADFQ010000001">
    <property type="protein sequence ID" value="VFK26624.1"/>
    <property type="molecule type" value="Genomic_DNA"/>
</dbReference>